<dbReference type="EMBL" id="CP000302">
    <property type="protein sequence ID" value="ABE56517.1"/>
    <property type="molecule type" value="Genomic_DNA"/>
</dbReference>
<dbReference type="Proteomes" id="UP000001982">
    <property type="component" value="Chromosome"/>
</dbReference>
<organism evidence="1 2">
    <name type="scientific">Shewanella denitrificans (strain OS217 / ATCC BAA-1090 / DSM 15013)</name>
    <dbReference type="NCBI Taxonomy" id="318161"/>
    <lineage>
        <taxon>Bacteria</taxon>
        <taxon>Pseudomonadati</taxon>
        <taxon>Pseudomonadota</taxon>
        <taxon>Gammaproteobacteria</taxon>
        <taxon>Alteromonadales</taxon>
        <taxon>Shewanellaceae</taxon>
        <taxon>Shewanella</taxon>
    </lineage>
</organism>
<keyword evidence="2" id="KW-1185">Reference proteome</keyword>
<sequence>MTITRQDLKIAKPELLGASDDAGGQRTRNFVQSGKLNELFRAISDIDHAQSAIDIVKCYPALDTQDTSTLLDAHVFISEAPTDPLVSLMLVEADSLDDSDRMTDMKEIIESSVTAGSLFRSGGPGFLPNQNNFSQDYLTSVKTLNNREYRVYTQLRVGQVIAISVEYSGNEDTAYPRFVHYAKVVQLFAPGNSAGNVVFEPPMSRATPESHVNINGDNNCTKLRLVNEASPLKFHGVTKLTSATSSKTLAVEATKKNLLPVVLSEQTKSGISLAANGVLPKTVSQVASEAQSYQFDLTDVLQGENQNVDYSPKVSFKSGGEIFGTVDAVIVVATDKVSVTLARKPDINSNISLSYISSSHYQNYDNADAFPAAKQLVLGSLDGKVILNGGNYTFVERDGSIYVNGDTRVGIVDYAAGVITLEAGFSGLTFNALVTENTPVSNAVFSLNATTPILETFYLQVLSATDTLVSASSDANGVITGAGVSGTLDNGLVTLSFTQPVKLNTLTYDITEQVRNLPPADIYGLNPLRVPNNGIVDGFRVWGTVAIQHSQYQAIPTPAAAQVHNIRQGARFVDITDATGLSLWTPTNDNFTVDTASGTVTLNSDFSGFTAPFILSDTIGELGLVTALSDNLITLAGNLTQQYPINSTVASVQILGDLQARVGSVRDMTAWANNWTQDGTPATGNLNTVDYPIEVNNRTAVNEDWVLIFNSTTSFRCVGRRLGQIATGDVLNDFSPINPQTNAPYFVIRAAAFGGGWNIGEAIRFNTYAAAKPIMPIRITQAGHSQITTDKAVLAFRGNES</sequence>
<name>Q12J59_SHEDO</name>
<gene>
    <name evidence="1" type="ordered locus">Sden_3241</name>
</gene>
<dbReference type="AlphaFoldDB" id="Q12J59"/>
<dbReference type="OrthoDB" id="8477619at2"/>
<protein>
    <submittedName>
        <fullName evidence="1">Uncharacterized protein</fullName>
    </submittedName>
</protein>
<reference evidence="1 2" key="1">
    <citation type="submission" date="2006-03" db="EMBL/GenBank/DDBJ databases">
        <title>Complete sequence of Shewanella denitrificans OS217.</title>
        <authorList>
            <consortium name="US DOE Joint Genome Institute"/>
            <person name="Copeland A."/>
            <person name="Lucas S."/>
            <person name="Lapidus A."/>
            <person name="Barry K."/>
            <person name="Detter J.C."/>
            <person name="Glavina del Rio T."/>
            <person name="Hammon N."/>
            <person name="Israni S."/>
            <person name="Dalin E."/>
            <person name="Tice H."/>
            <person name="Pitluck S."/>
            <person name="Brettin T."/>
            <person name="Bruce D."/>
            <person name="Han C."/>
            <person name="Tapia R."/>
            <person name="Gilna P."/>
            <person name="Kiss H."/>
            <person name="Schmutz J."/>
            <person name="Larimer F."/>
            <person name="Land M."/>
            <person name="Hauser L."/>
            <person name="Kyrpides N."/>
            <person name="Lykidis A."/>
            <person name="Richardson P."/>
        </authorList>
    </citation>
    <scope>NUCLEOTIDE SEQUENCE [LARGE SCALE GENOMIC DNA]</scope>
    <source>
        <strain evidence="2">OS217 / ATCC BAA-1090 / DSM 15013</strain>
    </source>
</reference>
<dbReference type="RefSeq" id="WP_011497662.1">
    <property type="nucleotide sequence ID" value="NC_007954.1"/>
</dbReference>
<accession>Q12J59</accession>
<proteinExistence type="predicted"/>
<dbReference type="HOGENOM" id="CLU_343527_0_0_6"/>
<dbReference type="KEGG" id="sdn:Sden_3241"/>
<dbReference type="STRING" id="318161.Sden_3241"/>
<evidence type="ECO:0000313" key="1">
    <source>
        <dbReference type="EMBL" id="ABE56517.1"/>
    </source>
</evidence>
<dbReference type="eggNOG" id="ENOG502Z7RQ">
    <property type="taxonomic scope" value="Bacteria"/>
</dbReference>
<evidence type="ECO:0000313" key="2">
    <source>
        <dbReference type="Proteomes" id="UP000001982"/>
    </source>
</evidence>